<dbReference type="PANTHER" id="PTHR39200">
    <property type="entry name" value="HYPOTHETICAL EXPORTED PROTEIN"/>
    <property type="match status" value="1"/>
</dbReference>
<keyword evidence="4" id="KW-1185">Reference proteome</keyword>
<evidence type="ECO:0000313" key="3">
    <source>
        <dbReference type="EMBL" id="MCH5600147.1"/>
    </source>
</evidence>
<evidence type="ECO:0000313" key="4">
    <source>
        <dbReference type="Proteomes" id="UP001202248"/>
    </source>
</evidence>
<dbReference type="InterPro" id="IPR021255">
    <property type="entry name" value="DUF2807"/>
</dbReference>
<evidence type="ECO:0000259" key="2">
    <source>
        <dbReference type="Pfam" id="PF10988"/>
    </source>
</evidence>
<gene>
    <name evidence="3" type="ORF">MKP09_20615</name>
</gene>
<feature type="compositionally biased region" description="Polar residues" evidence="1">
    <location>
        <begin position="224"/>
        <end position="240"/>
    </location>
</feature>
<dbReference type="PANTHER" id="PTHR39200:SF1">
    <property type="entry name" value="AUTO-TRANSPORTER ADHESIN HEAD GIN DOMAIN-CONTAINING PROTEIN-RELATED"/>
    <property type="match status" value="1"/>
</dbReference>
<dbReference type="Proteomes" id="UP001202248">
    <property type="component" value="Unassembled WGS sequence"/>
</dbReference>
<dbReference type="RefSeq" id="WP_240832158.1">
    <property type="nucleotide sequence ID" value="NZ_JAKWBL010000004.1"/>
</dbReference>
<organism evidence="3 4">
    <name type="scientific">Niabella ginsengisoli</name>
    <dbReference type="NCBI Taxonomy" id="522298"/>
    <lineage>
        <taxon>Bacteria</taxon>
        <taxon>Pseudomonadati</taxon>
        <taxon>Bacteroidota</taxon>
        <taxon>Chitinophagia</taxon>
        <taxon>Chitinophagales</taxon>
        <taxon>Chitinophagaceae</taxon>
        <taxon>Niabella</taxon>
    </lineage>
</organism>
<protein>
    <submittedName>
        <fullName evidence="3">DUF2807 domain-containing protein</fullName>
    </submittedName>
</protein>
<feature type="domain" description="Putative auto-transporter adhesin head GIN" evidence="2">
    <location>
        <begin position="40"/>
        <end position="224"/>
    </location>
</feature>
<proteinExistence type="predicted"/>
<dbReference type="PROSITE" id="PS51257">
    <property type="entry name" value="PROKAR_LIPOPROTEIN"/>
    <property type="match status" value="1"/>
</dbReference>
<sequence>MKYLSFILIAAIAFSSCNIIDQQRVKGNGKVVSKTYDLKDFSQIDAGESMEIYISQANEYSVKIETDENLFNYIDVAVHDHQTLEVDTKNDTNLDPTGDVKVYISAPSLDKVSISGAAQIKTQGKFSQDKQIRIEVSGASSGNVSLRAPVIELESTGASTLTADGECRDLKADASGAATINAFDLKTENADVDASGASTIRLFSSVTLNAEASGASGIKYKGSPQITSNVSGASSVDKSQ</sequence>
<feature type="region of interest" description="Disordered" evidence="1">
    <location>
        <begin position="216"/>
        <end position="240"/>
    </location>
</feature>
<reference evidence="3 4" key="1">
    <citation type="submission" date="2022-02" db="EMBL/GenBank/DDBJ databases">
        <authorList>
            <person name="Min J."/>
        </authorList>
    </citation>
    <scope>NUCLEOTIDE SEQUENCE [LARGE SCALE GENOMIC DNA]</scope>
    <source>
        <strain evidence="3 4">GR10-1</strain>
    </source>
</reference>
<evidence type="ECO:0000256" key="1">
    <source>
        <dbReference type="SAM" id="MobiDB-lite"/>
    </source>
</evidence>
<dbReference type="Gene3D" id="2.160.20.120">
    <property type="match status" value="1"/>
</dbReference>
<accession>A0ABS9SP65</accession>
<comment type="caution">
    <text evidence="3">The sequence shown here is derived from an EMBL/GenBank/DDBJ whole genome shotgun (WGS) entry which is preliminary data.</text>
</comment>
<dbReference type="Pfam" id="PF10988">
    <property type="entry name" value="DUF2807"/>
    <property type="match status" value="1"/>
</dbReference>
<name>A0ABS9SP65_9BACT</name>
<dbReference type="EMBL" id="JAKWBL010000004">
    <property type="protein sequence ID" value="MCH5600147.1"/>
    <property type="molecule type" value="Genomic_DNA"/>
</dbReference>